<dbReference type="AlphaFoldDB" id="A0A085WL32"/>
<comment type="caution">
    <text evidence="6">The sequence shown here is derived from an EMBL/GenBank/DDBJ whole genome shotgun (WGS) entry which is preliminary data.</text>
</comment>
<name>A0A085WL32_9BACT</name>
<evidence type="ECO:0000259" key="4">
    <source>
        <dbReference type="Pfam" id="PF00582"/>
    </source>
</evidence>
<reference evidence="6 7" key="1">
    <citation type="submission" date="2014-04" db="EMBL/GenBank/DDBJ databases">
        <title>Genome assembly of Hyalangium minutum DSM 14724.</title>
        <authorList>
            <person name="Sharma G."/>
            <person name="Subramanian S."/>
        </authorList>
    </citation>
    <scope>NUCLEOTIDE SEQUENCE [LARGE SCALE GENOMIC DNA]</scope>
    <source>
        <strain evidence="6 7">DSM 14724</strain>
    </source>
</reference>
<dbReference type="STRING" id="394096.DB31_7632"/>
<keyword evidence="1" id="KW-0808">Transferase</keyword>
<dbReference type="GO" id="GO:0000155">
    <property type="term" value="F:phosphorelay sensor kinase activity"/>
    <property type="evidence" value="ECO:0007669"/>
    <property type="project" value="InterPro"/>
</dbReference>
<organism evidence="6 7">
    <name type="scientific">Hyalangium minutum</name>
    <dbReference type="NCBI Taxonomy" id="394096"/>
    <lineage>
        <taxon>Bacteria</taxon>
        <taxon>Pseudomonadati</taxon>
        <taxon>Myxococcota</taxon>
        <taxon>Myxococcia</taxon>
        <taxon>Myxococcales</taxon>
        <taxon>Cystobacterineae</taxon>
        <taxon>Archangiaceae</taxon>
        <taxon>Hyalangium</taxon>
    </lineage>
</organism>
<dbReference type="InterPro" id="IPR006016">
    <property type="entry name" value="UspA"/>
</dbReference>
<feature type="domain" description="Signal transduction histidine kinase osmosensitive K+ channel sensor N-terminal" evidence="5">
    <location>
        <begin position="19"/>
        <end position="227"/>
    </location>
</feature>
<evidence type="ECO:0000256" key="2">
    <source>
        <dbReference type="ARBA" id="ARBA00022777"/>
    </source>
</evidence>
<keyword evidence="3" id="KW-0902">Two-component regulatory system</keyword>
<sequence>MRTRRARAEDFLELVERGRRGRLKLYIGFAAGVGKTYRMLEEAHALKKRGVDVVLGFVEPHGRPETLALVEGLEVVPRKAFTYRDVTVEEMDLDAVLARKPQVAIVDELAHTNVPLCRNAKRYQDVQELLAAGINVIGAFNVQHLESLNDLVERATGVTVRETLPDSFLKSADQVVNLDLAVEDLHERLRTGKIYAPEKVTHALESFFKQENLSTLRELALREVAESLDRATLGQQARAGEELPAKGGGWGRVMVALSSYPPRAATLLRRGSRMAGRLNTDWFVVYVETPGEAPHLIDAEAQRHLLANIEKAKELGAEVVRLRAKQPVEALLDFARSHGVGHIIVGRSHQPWWRRLLGRAADVRLLREGTGFDIHVVAFDAPGEEHRP</sequence>
<dbReference type="Gene3D" id="3.40.50.620">
    <property type="entry name" value="HUPs"/>
    <property type="match status" value="1"/>
</dbReference>
<dbReference type="SUPFAM" id="SSF52402">
    <property type="entry name" value="Adenine nucleotide alpha hydrolases-like"/>
    <property type="match status" value="1"/>
</dbReference>
<dbReference type="PANTHER" id="PTHR45569:SF1">
    <property type="entry name" value="SENSOR PROTEIN KDPD"/>
    <property type="match status" value="1"/>
</dbReference>
<evidence type="ECO:0000313" key="6">
    <source>
        <dbReference type="EMBL" id="KFE68395.1"/>
    </source>
</evidence>
<keyword evidence="2 6" id="KW-0418">Kinase</keyword>
<dbReference type="Pfam" id="PF02702">
    <property type="entry name" value="KdpD"/>
    <property type="match status" value="1"/>
</dbReference>
<dbReference type="InterPro" id="IPR052023">
    <property type="entry name" value="Histidine_kinase_KdpD"/>
</dbReference>
<dbReference type="InterPro" id="IPR003852">
    <property type="entry name" value="Sig_transdc_His_kinase_KdpD_N"/>
</dbReference>
<dbReference type="OrthoDB" id="9806130at2"/>
<dbReference type="FunFam" id="3.40.50.300:FF:000483">
    <property type="entry name" value="Sensor histidine kinase KdpD"/>
    <property type="match status" value="1"/>
</dbReference>
<evidence type="ECO:0000259" key="5">
    <source>
        <dbReference type="Pfam" id="PF02702"/>
    </source>
</evidence>
<feature type="domain" description="UspA" evidence="4">
    <location>
        <begin position="251"/>
        <end position="359"/>
    </location>
</feature>
<keyword evidence="7" id="KW-1185">Reference proteome</keyword>
<keyword evidence="6" id="KW-0813">Transport</keyword>
<dbReference type="GO" id="GO:0034220">
    <property type="term" value="P:monoatomic ion transmembrane transport"/>
    <property type="evidence" value="ECO:0007669"/>
    <property type="project" value="UniProtKB-KW"/>
</dbReference>
<evidence type="ECO:0000256" key="3">
    <source>
        <dbReference type="ARBA" id="ARBA00023012"/>
    </source>
</evidence>
<dbReference type="Proteomes" id="UP000028725">
    <property type="component" value="Unassembled WGS sequence"/>
</dbReference>
<dbReference type="EMBL" id="JMCB01000006">
    <property type="protein sequence ID" value="KFE68395.1"/>
    <property type="molecule type" value="Genomic_DNA"/>
</dbReference>
<dbReference type="Gene3D" id="3.40.50.300">
    <property type="entry name" value="P-loop containing nucleotide triphosphate hydrolases"/>
    <property type="match status" value="1"/>
</dbReference>
<dbReference type="RefSeq" id="WP_044189138.1">
    <property type="nucleotide sequence ID" value="NZ_JMCB01000006.1"/>
</dbReference>
<dbReference type="GO" id="GO:0005886">
    <property type="term" value="C:plasma membrane"/>
    <property type="evidence" value="ECO:0007669"/>
    <property type="project" value="TreeGrafter"/>
</dbReference>
<gene>
    <name evidence="6" type="ORF">DB31_7632</name>
</gene>
<evidence type="ECO:0000313" key="7">
    <source>
        <dbReference type="Proteomes" id="UP000028725"/>
    </source>
</evidence>
<accession>A0A085WL32</accession>
<dbReference type="InterPro" id="IPR027417">
    <property type="entry name" value="P-loop_NTPase"/>
</dbReference>
<proteinExistence type="predicted"/>
<dbReference type="PATRIC" id="fig|394096.3.peg.3674"/>
<dbReference type="PANTHER" id="PTHR45569">
    <property type="entry name" value="SENSOR PROTEIN KDPD"/>
    <property type="match status" value="1"/>
</dbReference>
<dbReference type="InterPro" id="IPR014729">
    <property type="entry name" value="Rossmann-like_a/b/a_fold"/>
</dbReference>
<protein>
    <submittedName>
        <fullName evidence="6">Osmosensitive K+ channel histidine kinase KdpD</fullName>
    </submittedName>
</protein>
<dbReference type="GO" id="GO:0005737">
    <property type="term" value="C:cytoplasm"/>
    <property type="evidence" value="ECO:0007669"/>
    <property type="project" value="UniProtKB-ARBA"/>
</dbReference>
<keyword evidence="6" id="KW-0406">Ion transport</keyword>
<evidence type="ECO:0000256" key="1">
    <source>
        <dbReference type="ARBA" id="ARBA00022679"/>
    </source>
</evidence>
<dbReference type="CDD" id="cd01987">
    <property type="entry name" value="USP_KdpD-like"/>
    <property type="match status" value="1"/>
</dbReference>
<dbReference type="Pfam" id="PF00582">
    <property type="entry name" value="Usp"/>
    <property type="match status" value="1"/>
</dbReference>
<keyword evidence="6" id="KW-0407">Ion channel</keyword>